<dbReference type="InterPro" id="IPR004606">
    <property type="entry name" value="Mop_domain"/>
</dbReference>
<dbReference type="GO" id="GO:0005524">
    <property type="term" value="F:ATP binding"/>
    <property type="evidence" value="ECO:0007669"/>
    <property type="project" value="UniProtKB-KW"/>
</dbReference>
<keyword evidence="4" id="KW-0997">Cell inner membrane</keyword>
<dbReference type="PROSITE" id="PS51866">
    <property type="entry name" value="MOP"/>
    <property type="match status" value="1"/>
</dbReference>
<dbReference type="GO" id="GO:0016020">
    <property type="term" value="C:membrane"/>
    <property type="evidence" value="ECO:0007669"/>
    <property type="project" value="InterPro"/>
</dbReference>
<evidence type="ECO:0000256" key="7">
    <source>
        <dbReference type="ARBA" id="ARBA00022967"/>
    </source>
</evidence>
<keyword evidence="2" id="KW-1003">Cell membrane</keyword>
<keyword evidence="8" id="KW-0472">Membrane</keyword>
<dbReference type="SUPFAM" id="SSF52540">
    <property type="entry name" value="P-loop containing nucleoside triphosphate hydrolases"/>
    <property type="match status" value="1"/>
</dbReference>
<dbReference type="GO" id="GO:0015098">
    <property type="term" value="F:molybdate ion transmembrane transporter activity"/>
    <property type="evidence" value="ECO:0007669"/>
    <property type="project" value="InterPro"/>
</dbReference>
<dbReference type="SMART" id="SM00382">
    <property type="entry name" value="AAA"/>
    <property type="match status" value="1"/>
</dbReference>
<dbReference type="AlphaFoldDB" id="A0A6C0U8J2"/>
<dbReference type="PROSITE" id="PS50893">
    <property type="entry name" value="ABC_TRANSPORTER_2"/>
    <property type="match status" value="1"/>
</dbReference>
<dbReference type="InterPro" id="IPR008995">
    <property type="entry name" value="Mo/tungstate-bd_C_term_dom"/>
</dbReference>
<proteinExistence type="predicted"/>
<evidence type="ECO:0000256" key="2">
    <source>
        <dbReference type="ARBA" id="ARBA00022475"/>
    </source>
</evidence>
<evidence type="ECO:0000259" key="11">
    <source>
        <dbReference type="PROSITE" id="PS51866"/>
    </source>
</evidence>
<keyword evidence="6 12" id="KW-0067">ATP-binding</keyword>
<evidence type="ECO:0000256" key="3">
    <source>
        <dbReference type="ARBA" id="ARBA00022505"/>
    </source>
</evidence>
<dbReference type="Pfam" id="PF00005">
    <property type="entry name" value="ABC_tran"/>
    <property type="match status" value="1"/>
</dbReference>
<dbReference type="InterPro" id="IPR003593">
    <property type="entry name" value="AAA+_ATPase"/>
</dbReference>
<dbReference type="RefSeq" id="WP_163495295.1">
    <property type="nucleotide sequence ID" value="NZ_CP048711.1"/>
</dbReference>
<keyword evidence="7" id="KW-1278">Translocase</keyword>
<dbReference type="InterPro" id="IPR003439">
    <property type="entry name" value="ABC_transporter-like_ATP-bd"/>
</dbReference>
<keyword evidence="5" id="KW-0547">Nucleotide-binding</keyword>
<dbReference type="InterPro" id="IPR050334">
    <property type="entry name" value="Molybdenum_import_ModC"/>
</dbReference>
<dbReference type="InterPro" id="IPR027417">
    <property type="entry name" value="P-loop_NTPase"/>
</dbReference>
<keyword evidence="13" id="KW-1185">Reference proteome</keyword>
<dbReference type="GO" id="GO:0016887">
    <property type="term" value="F:ATP hydrolysis activity"/>
    <property type="evidence" value="ECO:0007669"/>
    <property type="project" value="InterPro"/>
</dbReference>
<feature type="domain" description="ABC transporter" evidence="10">
    <location>
        <begin position="1"/>
        <end position="234"/>
    </location>
</feature>
<dbReference type="PANTHER" id="PTHR43514:SF10">
    <property type="entry name" value="MOLYBDENUM IMPORT ATP-BINDING PROTEIN MODC 2"/>
    <property type="match status" value="1"/>
</dbReference>
<evidence type="ECO:0000259" key="10">
    <source>
        <dbReference type="PROSITE" id="PS50893"/>
    </source>
</evidence>
<sequence length="361" mass="39709">MSSLTLDLRLRGADGFLLQVNCRLPGIGVTGIYGPSGSGKTTLLHCIAGLRRGEDDSVVRFGHHSWQQAGTFLQPWQRDIGFVFQDARLFPHLSVEGNLRYAARRAVDGSVPPLSQVASWLALEDLLERAPDTLSAGQRQRVAIARAILRAPRLLLLDEPLANLDAGARQQCLLCLQRLQRELQLPMLYVSHDIAELSQLAEHLLLLRAGQVEASGPLLELCGRVDLALAQEPQAAALLLGQVRHHDLEYGLTELEVEGQPLLVNHLPAAVGEWRRIRIPARDISVCRERPAHSSILNILPVTLQQMQETGSAQMVLRLAFGQQFLLARITRRSASTLGLRPGEPLYAQIKSAALLSESHT</sequence>
<dbReference type="InterPro" id="IPR005116">
    <property type="entry name" value="Transp-assoc_OB_typ1"/>
</dbReference>
<dbReference type="InterPro" id="IPR011868">
    <property type="entry name" value="ModC_ABC_ATP-bd"/>
</dbReference>
<evidence type="ECO:0000256" key="4">
    <source>
        <dbReference type="ARBA" id="ARBA00022519"/>
    </source>
</evidence>
<dbReference type="GO" id="GO:0140359">
    <property type="term" value="F:ABC-type transporter activity"/>
    <property type="evidence" value="ECO:0007669"/>
    <property type="project" value="InterPro"/>
</dbReference>
<evidence type="ECO:0000256" key="1">
    <source>
        <dbReference type="ARBA" id="ARBA00022448"/>
    </source>
</evidence>
<dbReference type="SUPFAM" id="SSF50331">
    <property type="entry name" value="MOP-like"/>
    <property type="match status" value="1"/>
</dbReference>
<feature type="domain" description="Mop" evidence="11">
    <location>
        <begin position="293"/>
        <end position="359"/>
    </location>
</feature>
<name>A0A6C0U8J2_9GAMM</name>
<dbReference type="Gene3D" id="3.40.50.300">
    <property type="entry name" value="P-loop containing nucleotide triphosphate hydrolases"/>
    <property type="match status" value="1"/>
</dbReference>
<dbReference type="EMBL" id="CP048711">
    <property type="protein sequence ID" value="QIB65854.1"/>
    <property type="molecule type" value="Genomic_DNA"/>
</dbReference>
<dbReference type="Pfam" id="PF03459">
    <property type="entry name" value="TOBE"/>
    <property type="match status" value="1"/>
</dbReference>
<evidence type="ECO:0000256" key="8">
    <source>
        <dbReference type="ARBA" id="ARBA00023136"/>
    </source>
</evidence>
<evidence type="ECO:0000313" key="12">
    <source>
        <dbReference type="EMBL" id="QIB65854.1"/>
    </source>
</evidence>
<dbReference type="Proteomes" id="UP000477680">
    <property type="component" value="Chromosome"/>
</dbReference>
<evidence type="ECO:0000256" key="5">
    <source>
        <dbReference type="ARBA" id="ARBA00022741"/>
    </source>
</evidence>
<dbReference type="Gene3D" id="2.40.50.100">
    <property type="match status" value="1"/>
</dbReference>
<gene>
    <name evidence="12" type="primary">modC</name>
    <name evidence="12" type="ORF">G3T16_10920</name>
</gene>
<dbReference type="PANTHER" id="PTHR43514">
    <property type="entry name" value="ABC TRANSPORTER I FAMILY MEMBER 10"/>
    <property type="match status" value="1"/>
</dbReference>
<evidence type="ECO:0000313" key="13">
    <source>
        <dbReference type="Proteomes" id="UP000477680"/>
    </source>
</evidence>
<dbReference type="InterPro" id="IPR017871">
    <property type="entry name" value="ABC_transporter-like_CS"/>
</dbReference>
<reference evidence="12 13" key="1">
    <citation type="submission" date="2020-02" db="EMBL/GenBank/DDBJ databases">
        <title>Genome sequencing for Kineobactrum sp. M2.</title>
        <authorList>
            <person name="Park S.-J."/>
        </authorList>
    </citation>
    <scope>NUCLEOTIDE SEQUENCE [LARGE SCALE GENOMIC DNA]</scope>
    <source>
        <strain evidence="12 13">M2</strain>
    </source>
</reference>
<keyword evidence="3 9" id="KW-0500">Molybdenum</keyword>
<dbReference type="KEGG" id="kim:G3T16_10920"/>
<accession>A0A6C0U8J2</accession>
<evidence type="ECO:0000256" key="6">
    <source>
        <dbReference type="ARBA" id="ARBA00022840"/>
    </source>
</evidence>
<protein>
    <submittedName>
        <fullName evidence="12">Molybdenum ABC transporter ATP-binding protein</fullName>
    </submittedName>
</protein>
<keyword evidence="1" id="KW-0813">Transport</keyword>
<dbReference type="PROSITE" id="PS00211">
    <property type="entry name" value="ABC_TRANSPORTER_1"/>
    <property type="match status" value="1"/>
</dbReference>
<dbReference type="NCBIfam" id="TIGR02142">
    <property type="entry name" value="modC_ABC"/>
    <property type="match status" value="1"/>
</dbReference>
<evidence type="ECO:0000256" key="9">
    <source>
        <dbReference type="PROSITE-ProRule" id="PRU01213"/>
    </source>
</evidence>
<organism evidence="12 13">
    <name type="scientific">Kineobactrum salinum</name>
    <dbReference type="NCBI Taxonomy" id="2708301"/>
    <lineage>
        <taxon>Bacteria</taxon>
        <taxon>Pseudomonadati</taxon>
        <taxon>Pseudomonadota</taxon>
        <taxon>Gammaproteobacteria</taxon>
        <taxon>Cellvibrionales</taxon>
        <taxon>Halieaceae</taxon>
        <taxon>Kineobactrum</taxon>
    </lineage>
</organism>